<dbReference type="InterPro" id="IPR045886">
    <property type="entry name" value="ThiF/MoeB/HesA"/>
</dbReference>
<dbReference type="Gene3D" id="2.40.30.180">
    <property type="entry name" value="Ubiquitin-activating enzyme E1, FCCH domain"/>
    <property type="match status" value="1"/>
</dbReference>
<dbReference type="Pfam" id="PF16190">
    <property type="entry name" value="E1_FCCH"/>
    <property type="match status" value="1"/>
</dbReference>
<feature type="active site" description="Glycyl thioester intermediate" evidence="10">
    <location>
        <position position="645"/>
    </location>
</feature>
<dbReference type="PROSITE" id="PS00865">
    <property type="entry name" value="UBIQUITIN_ACTIVAT_2"/>
    <property type="match status" value="1"/>
</dbReference>
<dbReference type="PANTHER" id="PTHR10953">
    <property type="entry name" value="UBIQUITIN-ACTIVATING ENZYME E1"/>
    <property type="match status" value="1"/>
</dbReference>
<dbReference type="InterPro" id="IPR000594">
    <property type="entry name" value="ThiF_NAD_FAD-bd"/>
</dbReference>
<dbReference type="InterPro" id="IPR042302">
    <property type="entry name" value="E1_FCCH_sf"/>
</dbReference>
<dbReference type="EnsemblPlants" id="AUR62009697-RA">
    <property type="protein sequence ID" value="AUR62009697-RA:cds"/>
    <property type="gene ID" value="AUR62009697"/>
</dbReference>
<proteinExistence type="inferred from homology"/>
<dbReference type="Gramene" id="AUR62009697-RA">
    <property type="protein sequence ID" value="AUR62009697-RA:cds"/>
    <property type="gene ID" value="AUR62009697"/>
</dbReference>
<dbReference type="Pfam" id="PF09358">
    <property type="entry name" value="E1_UFD"/>
    <property type="match status" value="1"/>
</dbReference>
<dbReference type="CDD" id="cd01491">
    <property type="entry name" value="Ube1_repeat1"/>
    <property type="match status" value="1"/>
</dbReference>
<comment type="function">
    <text evidence="2">Activates ubiquitin by first adenylating its C-terminal glycine residue with ATP, and thereafter linking this residue to the side chain of a cysteine residue in E1, yielding a ubiquitin-E1 thioester and free AMP.</text>
</comment>
<dbReference type="AlphaFoldDB" id="A0A803LCV8"/>
<evidence type="ECO:0000313" key="15">
    <source>
        <dbReference type="Proteomes" id="UP000596660"/>
    </source>
</evidence>
<dbReference type="GO" id="GO:0016925">
    <property type="term" value="P:protein sumoylation"/>
    <property type="evidence" value="ECO:0007669"/>
    <property type="project" value="TreeGrafter"/>
</dbReference>
<dbReference type="EC" id="6.2.1.45" evidence="5"/>
<comment type="pathway">
    <text evidence="3">Protein modification; protein ubiquitination.</text>
</comment>
<keyword evidence="8 11" id="KW-0833">Ubl conjugation pathway</keyword>
<evidence type="ECO:0000256" key="2">
    <source>
        <dbReference type="ARBA" id="ARBA00002457"/>
    </source>
</evidence>
<feature type="region of interest" description="Disordered" evidence="12">
    <location>
        <begin position="23"/>
        <end position="68"/>
    </location>
</feature>
<accession>A0A803LCV8</accession>
<dbReference type="FunFam" id="3.40.50.12550:FF:000001">
    <property type="entry name" value="Ubiquitin-activating enzyme E1 1"/>
    <property type="match status" value="1"/>
</dbReference>
<dbReference type="Pfam" id="PF16191">
    <property type="entry name" value="E1_4HB"/>
    <property type="match status" value="1"/>
</dbReference>
<dbReference type="NCBIfam" id="TIGR01408">
    <property type="entry name" value="Ube1"/>
    <property type="match status" value="2"/>
</dbReference>
<evidence type="ECO:0000256" key="7">
    <source>
        <dbReference type="ARBA" id="ARBA00022741"/>
    </source>
</evidence>
<evidence type="ECO:0000256" key="5">
    <source>
        <dbReference type="ARBA" id="ARBA00012990"/>
    </source>
</evidence>
<name>A0A803LCV8_CHEQI</name>
<evidence type="ECO:0000256" key="8">
    <source>
        <dbReference type="ARBA" id="ARBA00022786"/>
    </source>
</evidence>
<dbReference type="OMA" id="LERCRHN"/>
<dbReference type="InterPro" id="IPR042449">
    <property type="entry name" value="Ub-E1_IAD_1"/>
</dbReference>
<dbReference type="InterPro" id="IPR018075">
    <property type="entry name" value="UBQ-activ_enz_E1"/>
</dbReference>
<dbReference type="Gene3D" id="3.10.290.60">
    <property type="entry name" value="Ubiquitin-activating enzyme E1, UFD domain"/>
    <property type="match status" value="1"/>
</dbReference>
<evidence type="ECO:0000256" key="3">
    <source>
        <dbReference type="ARBA" id="ARBA00004906"/>
    </source>
</evidence>
<dbReference type="Gene3D" id="3.40.50.12550">
    <property type="entry name" value="Ubiquitin-activating enzyme E1, inactive adenylation domain, subdomain 2"/>
    <property type="match status" value="1"/>
</dbReference>
<keyword evidence="9 11" id="KW-0067">ATP-binding</keyword>
<dbReference type="InterPro" id="IPR032418">
    <property type="entry name" value="E1_FCCH"/>
</dbReference>
<dbReference type="InterPro" id="IPR038252">
    <property type="entry name" value="UBA_E1_C_sf"/>
</dbReference>
<keyword evidence="15" id="KW-1185">Reference proteome</keyword>
<dbReference type="PROSITE" id="PS00536">
    <property type="entry name" value="UBIQUITIN_ACTIVAT_1"/>
    <property type="match status" value="1"/>
</dbReference>
<dbReference type="Gene3D" id="1.10.10.2660">
    <property type="entry name" value="Ubiquitin-activating enzyme E1, SCCH domain"/>
    <property type="match status" value="1"/>
</dbReference>
<evidence type="ECO:0000256" key="10">
    <source>
        <dbReference type="PROSITE-ProRule" id="PRU10132"/>
    </source>
</evidence>
<reference evidence="14" key="2">
    <citation type="submission" date="2021-03" db="UniProtKB">
        <authorList>
            <consortium name="EnsemblPlants"/>
        </authorList>
    </citation>
    <scope>IDENTIFICATION</scope>
</reference>
<dbReference type="PRINTS" id="PR01849">
    <property type="entry name" value="UBIQUITINACT"/>
</dbReference>
<keyword evidence="7 11" id="KW-0547">Nucleotide-binding</keyword>
<dbReference type="UniPathway" id="UPA00143"/>
<dbReference type="SMART" id="SM00985">
    <property type="entry name" value="UBA_e1_C"/>
    <property type="match status" value="1"/>
</dbReference>
<dbReference type="InterPro" id="IPR033127">
    <property type="entry name" value="UBQ-activ_enz_E1_Cys_AS"/>
</dbReference>
<reference evidence="14" key="1">
    <citation type="journal article" date="2017" name="Nature">
        <title>The genome of Chenopodium quinoa.</title>
        <authorList>
            <person name="Jarvis D.E."/>
            <person name="Ho Y.S."/>
            <person name="Lightfoot D.J."/>
            <person name="Schmoeckel S.M."/>
            <person name="Li B."/>
            <person name="Borm T.J.A."/>
            <person name="Ohyanagi H."/>
            <person name="Mineta K."/>
            <person name="Michell C.T."/>
            <person name="Saber N."/>
            <person name="Kharbatia N.M."/>
            <person name="Rupper R.R."/>
            <person name="Sharp A.R."/>
            <person name="Dally N."/>
            <person name="Boughton B.A."/>
            <person name="Woo Y.H."/>
            <person name="Gao G."/>
            <person name="Schijlen E.G.W.M."/>
            <person name="Guo X."/>
            <person name="Momin A.A."/>
            <person name="Negrao S."/>
            <person name="Al-Babili S."/>
            <person name="Gehring C."/>
            <person name="Roessner U."/>
            <person name="Jung C."/>
            <person name="Murphy K."/>
            <person name="Arold S.T."/>
            <person name="Gojobori T."/>
            <person name="van der Linden C.G."/>
            <person name="van Loo E.N."/>
            <person name="Jellen E.N."/>
            <person name="Maughan P.J."/>
            <person name="Tester M."/>
        </authorList>
    </citation>
    <scope>NUCLEOTIDE SEQUENCE [LARGE SCALE GENOMIC DNA]</scope>
    <source>
        <strain evidence="14">cv. PI 614886</strain>
    </source>
</reference>
<dbReference type="InterPro" id="IPR042063">
    <property type="entry name" value="Ubi_acti_E1_SCCH"/>
</dbReference>
<evidence type="ECO:0000256" key="6">
    <source>
        <dbReference type="ARBA" id="ARBA00022598"/>
    </source>
</evidence>
<keyword evidence="6 11" id="KW-0436">Ligase</keyword>
<feature type="domain" description="Ubiquitin-activating enzyme E1 C-terminal" evidence="13">
    <location>
        <begin position="942"/>
        <end position="1064"/>
    </location>
</feature>
<comment type="similarity">
    <text evidence="4 11">Belongs to the ubiquitin-activating E1 family.</text>
</comment>
<dbReference type="InterPro" id="IPR018965">
    <property type="entry name" value="Ub-activating_enz_E1_C"/>
</dbReference>
<dbReference type="FunFam" id="3.50.50.80:FF:000003">
    <property type="entry name" value="Ubiquitin-activating enzyme E1 2"/>
    <property type="match status" value="1"/>
</dbReference>
<dbReference type="InterPro" id="IPR035985">
    <property type="entry name" value="Ubiquitin-activating_enz"/>
</dbReference>
<sequence length="1069" mass="119403">MVRGRRFLTSCLLYMLPRKRAAGEGEVVDDTTTSSSSFNKSRIEGSASASNSVNSTLNNSNSDSRFTVENNDTEVTITMAIGDGNPQEIDEDLHSRQLAVYGRETMRRLFASNVLVSGMQGLGAEIAKNLILAGVKSVTLHDEGAVELWDLSGNFLFSEDDVGKNRALASVQKLQELNNAVLVTTLTTKLTKEQLSDFQAVVFTDISLDKAIEFNDYCHSHQPSIAFIKAEVRGLFGNMFCDFGPEFTVVDVDGEEPHTGIIASISNDNPALVSCVDDERLEFQDGDLVVFSEIHGMPELNDGKPRKIKNARPYSFTLEEDTTNYGVYLKGGIVTQVKQPKLLHFKPLREALSDPGDFLLSDFSKFDRPPLLHLAFQALDKLVCELGRFPSPGSEDDAQKLISLASKINEGLGDGRLEDINPKLLRHFAFGARAVLNPMAAMFGGIVGQEVMKACSGKFHPLFQFFYFDSVESLPTEPLDLSDFAPRNCRYDGQISVFGWKLQKKLEDAKTFIVGSGALGCEFLKNLALMGVSCGGQGKLTVTDDDVIEKTINPQFHVEALQNRVGSETENVFDDTFWENLSVVVNALDNVNARLYVDQRCLYFQKPLLESGTLGAKCNTQMVIPHLTENYGASRDPPEKQAPMCTVHSFPHNIDHCLTWARSEFEGLLEKTPAEVNAYLSNPSEYTSSMRNAGDAQARDTLERVLECLEKERCKTFEDCVAWARLKFEDYYTNRVKQLTYTFPEDAATSTGAPFWSAPKRFPRPLQFSSSDPSHLHFIMSTSILRAETFGIPIPDWAKHPKKLAEAVDKVKVPDFQPKKDAKIVTDEKVTSLSSSSIDDGAVIDELISKLEHIRSNLLPDFRMKPIQFEKDDDTNYHMDLIAALANMRARNYSIPEVDKLKAKFIAGRIIPAIATSTAMATGLVCLELYKALDGGHKLEDYRNTFANLALPLFSMAEPVPPKVFKHRDMSWTVWDRWVLKGNPTLNELIQWLKDKGLNAYSISCGSCLLFNSMFPRHRERMDKKVVDLATEVAKIEIPPYRRHLDVVVACEDDDDNDIDIPLVSVYFR</sequence>
<organism evidence="14 15">
    <name type="scientific">Chenopodium quinoa</name>
    <name type="common">Quinoa</name>
    <dbReference type="NCBI Taxonomy" id="63459"/>
    <lineage>
        <taxon>Eukaryota</taxon>
        <taxon>Viridiplantae</taxon>
        <taxon>Streptophyta</taxon>
        <taxon>Embryophyta</taxon>
        <taxon>Tracheophyta</taxon>
        <taxon>Spermatophyta</taxon>
        <taxon>Magnoliopsida</taxon>
        <taxon>eudicotyledons</taxon>
        <taxon>Gunneridae</taxon>
        <taxon>Pentapetalae</taxon>
        <taxon>Caryophyllales</taxon>
        <taxon>Chenopodiaceae</taxon>
        <taxon>Chenopodioideae</taxon>
        <taxon>Atripliceae</taxon>
        <taxon>Chenopodium</taxon>
    </lineage>
</organism>
<dbReference type="InterPro" id="IPR000011">
    <property type="entry name" value="UBQ/SUMO-activ_enz_E1-like"/>
</dbReference>
<dbReference type="SUPFAM" id="SSF69572">
    <property type="entry name" value="Activating enzymes of the ubiquitin-like proteins"/>
    <property type="match status" value="2"/>
</dbReference>
<feature type="compositionally biased region" description="Low complexity" evidence="12">
    <location>
        <begin position="46"/>
        <end position="64"/>
    </location>
</feature>
<dbReference type="FunFam" id="3.10.290.60:FF:000001">
    <property type="entry name" value="Ubiquitin-activating enzyme E1 2"/>
    <property type="match status" value="1"/>
</dbReference>
<dbReference type="GO" id="GO:0019948">
    <property type="term" value="F:SUMO activating enzyme activity"/>
    <property type="evidence" value="ECO:0007669"/>
    <property type="project" value="TreeGrafter"/>
</dbReference>
<dbReference type="InterPro" id="IPR018074">
    <property type="entry name" value="UBQ-activ_enz_E1_CS"/>
</dbReference>
<dbReference type="Gene3D" id="3.50.50.80">
    <property type="entry name" value="Ubiquitin-activating enzyme E1, inactive adenylation domain, subdomain 1"/>
    <property type="match status" value="1"/>
</dbReference>
<evidence type="ECO:0000256" key="12">
    <source>
        <dbReference type="SAM" id="MobiDB-lite"/>
    </source>
</evidence>
<dbReference type="GO" id="GO:0004839">
    <property type="term" value="F:ubiquitin activating enzyme activity"/>
    <property type="evidence" value="ECO:0007669"/>
    <property type="project" value="UniProtKB-EC"/>
</dbReference>
<dbReference type="GO" id="GO:0005737">
    <property type="term" value="C:cytoplasm"/>
    <property type="evidence" value="ECO:0007669"/>
    <property type="project" value="TreeGrafter"/>
</dbReference>
<comment type="catalytic activity">
    <reaction evidence="1">
        <text>ATP + ubiquitin + [E1 ubiquitin-activating enzyme]-L-cysteine = AMP + diphosphate + S-ubiquitinyl-[E1 ubiquitin-activating enzyme]-L-cysteine.</text>
        <dbReference type="EC" id="6.2.1.45"/>
    </reaction>
</comment>
<dbReference type="FunFam" id="1.10.10.2660:FF:000002">
    <property type="entry name" value="Ubiquitin-activating enzyme E1 2"/>
    <property type="match status" value="1"/>
</dbReference>
<dbReference type="PANTHER" id="PTHR10953:SF215">
    <property type="entry name" value="UBIQUITIN-ACTIVATING ENZYME E1 1"/>
    <property type="match status" value="1"/>
</dbReference>
<protein>
    <recommendedName>
        <fullName evidence="5">E1 ubiquitin-activating enzyme</fullName>
        <ecNumber evidence="5">6.2.1.45</ecNumber>
    </recommendedName>
</protein>
<evidence type="ECO:0000256" key="4">
    <source>
        <dbReference type="ARBA" id="ARBA00005673"/>
    </source>
</evidence>
<dbReference type="Pfam" id="PF10585">
    <property type="entry name" value="UBA_E1_SCCH"/>
    <property type="match status" value="1"/>
</dbReference>
<dbReference type="GO" id="GO:0004842">
    <property type="term" value="F:ubiquitin-protein transferase activity"/>
    <property type="evidence" value="ECO:0007669"/>
    <property type="project" value="UniProtKB-ARBA"/>
</dbReference>
<evidence type="ECO:0000256" key="9">
    <source>
        <dbReference type="ARBA" id="ARBA00022840"/>
    </source>
</evidence>
<dbReference type="Pfam" id="PF00899">
    <property type="entry name" value="ThiF"/>
    <property type="match status" value="2"/>
</dbReference>
<dbReference type="InterPro" id="IPR032420">
    <property type="entry name" value="E1_4HB"/>
</dbReference>
<evidence type="ECO:0000313" key="14">
    <source>
        <dbReference type="EnsemblPlants" id="AUR62009697-RA:cds"/>
    </source>
</evidence>
<evidence type="ECO:0000259" key="13">
    <source>
        <dbReference type="SMART" id="SM00985"/>
    </source>
</evidence>
<dbReference type="GO" id="GO:0005524">
    <property type="term" value="F:ATP binding"/>
    <property type="evidence" value="ECO:0007669"/>
    <property type="project" value="UniProtKB-KW"/>
</dbReference>
<dbReference type="Proteomes" id="UP000596660">
    <property type="component" value="Unplaced"/>
</dbReference>
<dbReference type="FunFam" id="2.40.30.180:FF:000001">
    <property type="entry name" value="ubiquitin-like modifier-activating enzyme 1"/>
    <property type="match status" value="1"/>
</dbReference>
<evidence type="ECO:0000256" key="11">
    <source>
        <dbReference type="RuleBase" id="RU000519"/>
    </source>
</evidence>
<dbReference type="Gene3D" id="3.40.50.720">
    <property type="entry name" value="NAD(P)-binding Rossmann-like Domain"/>
    <property type="match status" value="2"/>
</dbReference>
<dbReference type="GO" id="GO:0031510">
    <property type="term" value="C:SUMO activating enzyme complex"/>
    <property type="evidence" value="ECO:0007669"/>
    <property type="project" value="TreeGrafter"/>
</dbReference>
<evidence type="ECO:0000256" key="1">
    <source>
        <dbReference type="ARBA" id="ARBA00000488"/>
    </source>
</evidence>
<dbReference type="CDD" id="cd01490">
    <property type="entry name" value="Ube1_repeat2"/>
    <property type="match status" value="1"/>
</dbReference>
<dbReference type="InterPro" id="IPR019572">
    <property type="entry name" value="UBA_E1_SCCH"/>
</dbReference>